<evidence type="ECO:0000256" key="3">
    <source>
        <dbReference type="SAM" id="SignalP"/>
    </source>
</evidence>
<keyword evidence="1" id="KW-0802">TPR repeat</keyword>
<dbReference type="AlphaFoldDB" id="A0A931DYL1"/>
<evidence type="ECO:0000256" key="1">
    <source>
        <dbReference type="PROSITE-ProRule" id="PRU00339"/>
    </source>
</evidence>
<feature type="transmembrane region" description="Helical" evidence="2">
    <location>
        <begin position="895"/>
        <end position="912"/>
    </location>
</feature>
<dbReference type="Proteomes" id="UP000628448">
    <property type="component" value="Unassembled WGS sequence"/>
</dbReference>
<sequence>MRHKLFFLPVALLLLVFSVLQSQDERDEQSLYVLFDKAETLFNGVATAETDSVALQYYRTITQKLQPSVKTAPLLYDAHERAGILMQGLGYNSTNVLQEYYAALEVLNRFKLTDSIAFRLYLSAGNMYYTEGSFDSSLYYLRNAEDVITRYPDAGLAGDLYNSLGALYSESGDYMQSGYYFKKALEVTEQTRPDLKEAIFAMSANIAAAVRFSGNLDSAIHLYTALIDPTGPSLPVLNNLGGIYLTRHMPDSALYYLSKARNIDGNYAINFYNSLARAYLQKRSTDSAMFYLNKASETYRQKPAGQKNNYYGATCKYFGDMYVQQQNYTAALKYYQQSLIQHSFKFNDTNVYANPGNFIGDFASYDLFDALTAKAICFTRLYTQNKTGQFFDAARSTFDSAFALADYIKKSIDNDEARLFIADKVVDAYRAAVDFIIAANTKNDSRLVKHALEWISESRATSLAIGLKENRIKSYAGLPDSLLQREKNLKIGLSRMQLQLQQTTDSSSQNELLSAINTSALQLQSLQNEYKKFPAYYQQKFAADNVNIDLIQQNVLNANSAAICYYSGSNTLKAFLVKHDAIIEEDLSKDSLLFAAIENYINELTGVTPGKLYNNANARYLYAQLIKPLADHLAGIDHIIIIPDKELINIPFEAFEDVDGKYLLERFSITYQYALPFLHNSVESFDKNNSIAFAPFASAGSHGLQVLPSSKEEINDFPAGNRFVDTAATKEHFLTRAPGAHAIHLATHAAVNYNEPSQSFIAFFNNNTKDTGYKVFAHELYNMQLTKTDLVFLSACETGSGKISQSEGALSLSRAFAFAGCPNIITSLWKAEDKTTAYISNRFYGYTAKGYTYAAALRQAKVDLLQDESMSQYHSPQYWSNLIFIGDVQQQSPAYWLWVVVVLVAVIVLLAFQKSRRKAAA</sequence>
<organism evidence="5 6">
    <name type="scientific">Panacibacter microcysteis</name>
    <dbReference type="NCBI Taxonomy" id="2793269"/>
    <lineage>
        <taxon>Bacteria</taxon>
        <taxon>Pseudomonadati</taxon>
        <taxon>Bacteroidota</taxon>
        <taxon>Chitinophagia</taxon>
        <taxon>Chitinophagales</taxon>
        <taxon>Chitinophagaceae</taxon>
        <taxon>Panacibacter</taxon>
    </lineage>
</organism>
<protein>
    <submittedName>
        <fullName evidence="5">CHAT domain-containing protein</fullName>
    </submittedName>
</protein>
<dbReference type="InterPro" id="IPR011990">
    <property type="entry name" value="TPR-like_helical_dom_sf"/>
</dbReference>
<dbReference type="Gene3D" id="1.25.40.10">
    <property type="entry name" value="Tetratricopeptide repeat domain"/>
    <property type="match status" value="2"/>
</dbReference>
<dbReference type="PANTHER" id="PTHR10098">
    <property type="entry name" value="RAPSYN-RELATED"/>
    <property type="match status" value="1"/>
</dbReference>
<keyword evidence="2" id="KW-0472">Membrane</keyword>
<dbReference type="EMBL" id="JADWYR010000001">
    <property type="protein sequence ID" value="MBG9375322.1"/>
    <property type="molecule type" value="Genomic_DNA"/>
</dbReference>
<gene>
    <name evidence="5" type="ORF">I5907_03700</name>
</gene>
<evidence type="ECO:0000259" key="4">
    <source>
        <dbReference type="Pfam" id="PF12770"/>
    </source>
</evidence>
<dbReference type="Pfam" id="PF13181">
    <property type="entry name" value="TPR_8"/>
    <property type="match status" value="1"/>
</dbReference>
<dbReference type="PROSITE" id="PS50005">
    <property type="entry name" value="TPR"/>
    <property type="match status" value="1"/>
</dbReference>
<accession>A0A931DYL1</accession>
<keyword evidence="2" id="KW-0812">Transmembrane</keyword>
<dbReference type="PANTHER" id="PTHR10098:SF108">
    <property type="entry name" value="TETRATRICOPEPTIDE REPEAT PROTEIN 28"/>
    <property type="match status" value="1"/>
</dbReference>
<name>A0A931DYL1_9BACT</name>
<comment type="caution">
    <text evidence="5">The sequence shown here is derived from an EMBL/GenBank/DDBJ whole genome shotgun (WGS) entry which is preliminary data.</text>
</comment>
<feature type="chain" id="PRO_5036974875" evidence="3">
    <location>
        <begin position="23"/>
        <end position="921"/>
    </location>
</feature>
<feature type="repeat" description="TPR" evidence="1">
    <location>
        <begin position="158"/>
        <end position="191"/>
    </location>
</feature>
<keyword evidence="3" id="KW-0732">Signal</keyword>
<keyword evidence="6" id="KW-1185">Reference proteome</keyword>
<dbReference type="Pfam" id="PF12770">
    <property type="entry name" value="CHAT"/>
    <property type="match status" value="1"/>
</dbReference>
<dbReference type="InterPro" id="IPR024983">
    <property type="entry name" value="CHAT_dom"/>
</dbReference>
<dbReference type="RefSeq" id="WP_196989379.1">
    <property type="nucleotide sequence ID" value="NZ_JADWYR010000001.1"/>
</dbReference>
<keyword evidence="2" id="KW-1133">Transmembrane helix</keyword>
<feature type="signal peptide" evidence="3">
    <location>
        <begin position="1"/>
        <end position="22"/>
    </location>
</feature>
<dbReference type="SMART" id="SM00028">
    <property type="entry name" value="TPR"/>
    <property type="match status" value="5"/>
</dbReference>
<dbReference type="SUPFAM" id="SSF81901">
    <property type="entry name" value="HCP-like"/>
    <property type="match status" value="1"/>
</dbReference>
<proteinExistence type="predicted"/>
<feature type="domain" description="CHAT" evidence="4">
    <location>
        <begin position="617"/>
        <end position="887"/>
    </location>
</feature>
<reference evidence="5" key="1">
    <citation type="submission" date="2020-11" db="EMBL/GenBank/DDBJ databases">
        <title>Bacterial whole genome sequence for Panacibacter sp. DH6.</title>
        <authorList>
            <person name="Le V."/>
            <person name="Ko S."/>
            <person name="Ahn C.-Y."/>
            <person name="Oh H.-M."/>
        </authorList>
    </citation>
    <scope>NUCLEOTIDE SEQUENCE</scope>
    <source>
        <strain evidence="5">DH6</strain>
    </source>
</reference>
<evidence type="ECO:0000313" key="5">
    <source>
        <dbReference type="EMBL" id="MBG9375322.1"/>
    </source>
</evidence>
<dbReference type="InterPro" id="IPR019734">
    <property type="entry name" value="TPR_rpt"/>
</dbReference>
<evidence type="ECO:0000313" key="6">
    <source>
        <dbReference type="Proteomes" id="UP000628448"/>
    </source>
</evidence>
<evidence type="ECO:0000256" key="2">
    <source>
        <dbReference type="SAM" id="Phobius"/>
    </source>
</evidence>